<comment type="similarity">
    <text evidence="1">Belongs to the HAD-like hydrolase superfamily. S-2-haloalkanoic acid dehalogenase family.</text>
</comment>
<name>A0ABD5WSB5_9EURY</name>
<reference evidence="3 4" key="1">
    <citation type="journal article" date="2019" name="Int. J. Syst. Evol. Microbiol.">
        <title>The Global Catalogue of Microorganisms (GCM) 10K type strain sequencing project: providing services to taxonomists for standard genome sequencing and annotation.</title>
        <authorList>
            <consortium name="The Broad Institute Genomics Platform"/>
            <consortium name="The Broad Institute Genome Sequencing Center for Infectious Disease"/>
            <person name="Wu L."/>
            <person name="Ma J."/>
        </authorList>
    </citation>
    <scope>NUCLEOTIDE SEQUENCE [LARGE SCALE GENOMIC DNA]</scope>
    <source>
        <strain evidence="3 4">DT72</strain>
    </source>
</reference>
<dbReference type="PANTHER" id="PTHR43316">
    <property type="entry name" value="HYDROLASE, HALOACID DELAHOGENASE-RELATED"/>
    <property type="match status" value="1"/>
</dbReference>
<keyword evidence="4" id="KW-1185">Reference proteome</keyword>
<dbReference type="NCBIfam" id="TIGR01493">
    <property type="entry name" value="HAD-SF-IA-v2"/>
    <property type="match status" value="1"/>
</dbReference>
<dbReference type="PRINTS" id="PR00413">
    <property type="entry name" value="HADHALOGNASE"/>
</dbReference>
<dbReference type="InterPro" id="IPR023198">
    <property type="entry name" value="PGP-like_dom2"/>
</dbReference>
<dbReference type="CDD" id="cd02588">
    <property type="entry name" value="HAD_L2-DEX"/>
    <property type="match status" value="1"/>
</dbReference>
<dbReference type="SUPFAM" id="SSF56784">
    <property type="entry name" value="HAD-like"/>
    <property type="match status" value="1"/>
</dbReference>
<dbReference type="AlphaFoldDB" id="A0ABD5WSB5"/>
<evidence type="ECO:0000256" key="2">
    <source>
        <dbReference type="ARBA" id="ARBA00022801"/>
    </source>
</evidence>
<organism evidence="3 4">
    <name type="scientific">Halorussus caseinilyticus</name>
    <dbReference type="NCBI Taxonomy" id="3034025"/>
    <lineage>
        <taxon>Archaea</taxon>
        <taxon>Methanobacteriati</taxon>
        <taxon>Methanobacteriota</taxon>
        <taxon>Stenosarchaea group</taxon>
        <taxon>Halobacteria</taxon>
        <taxon>Halobacteriales</taxon>
        <taxon>Haladaptataceae</taxon>
        <taxon>Halorussus</taxon>
    </lineage>
</organism>
<dbReference type="InterPro" id="IPR006328">
    <property type="entry name" value="2-HAD"/>
</dbReference>
<dbReference type="Gene3D" id="3.40.50.1000">
    <property type="entry name" value="HAD superfamily/HAD-like"/>
    <property type="match status" value="1"/>
</dbReference>
<dbReference type="InterPro" id="IPR006439">
    <property type="entry name" value="HAD-SF_hydro_IA"/>
</dbReference>
<evidence type="ECO:0000313" key="4">
    <source>
        <dbReference type="Proteomes" id="UP001596407"/>
    </source>
</evidence>
<comment type="caution">
    <text evidence="3">The sequence shown here is derived from an EMBL/GenBank/DDBJ whole genome shotgun (WGS) entry which is preliminary data.</text>
</comment>
<dbReference type="NCBIfam" id="TIGR01428">
    <property type="entry name" value="HAD_type_II"/>
    <property type="match status" value="1"/>
</dbReference>
<dbReference type="InterPro" id="IPR036412">
    <property type="entry name" value="HAD-like_sf"/>
</dbReference>
<gene>
    <name evidence="3" type="ORF">ACFQJ6_11755</name>
</gene>
<evidence type="ECO:0000313" key="3">
    <source>
        <dbReference type="EMBL" id="MFC7080683.1"/>
    </source>
</evidence>
<dbReference type="SFLD" id="SFLDS00003">
    <property type="entry name" value="Haloacid_Dehalogenase"/>
    <property type="match status" value="1"/>
</dbReference>
<proteinExistence type="inferred from homology"/>
<dbReference type="Gene3D" id="1.10.150.240">
    <property type="entry name" value="Putative phosphatase, domain 2"/>
    <property type="match status" value="1"/>
</dbReference>
<protein>
    <submittedName>
        <fullName evidence="3">Haloacid dehalogenase type II</fullName>
    </submittedName>
</protein>
<accession>A0ABD5WSB5</accession>
<dbReference type="EMBL" id="JBHSZH010000005">
    <property type="protein sequence ID" value="MFC7080683.1"/>
    <property type="molecule type" value="Genomic_DNA"/>
</dbReference>
<dbReference type="GO" id="GO:0016787">
    <property type="term" value="F:hydrolase activity"/>
    <property type="evidence" value="ECO:0007669"/>
    <property type="project" value="UniProtKB-KW"/>
</dbReference>
<dbReference type="GeneID" id="79302648"/>
<evidence type="ECO:0000256" key="1">
    <source>
        <dbReference type="ARBA" id="ARBA00008106"/>
    </source>
</evidence>
<dbReference type="InterPro" id="IPR023214">
    <property type="entry name" value="HAD_sf"/>
</dbReference>
<dbReference type="PANTHER" id="PTHR43316:SF3">
    <property type="entry name" value="HALOACID DEHALOGENASE, TYPE II (AFU_ORTHOLOGUE AFUA_2G07750)-RELATED"/>
    <property type="match status" value="1"/>
</dbReference>
<dbReference type="Proteomes" id="UP001596407">
    <property type="component" value="Unassembled WGS sequence"/>
</dbReference>
<keyword evidence="2" id="KW-0378">Hydrolase</keyword>
<sequence>MPEDEPDALCFDMYGTLCDTSTVTTALGDHLDVADGFAADVGALWRRTQLRYAQQVALMDDYAPFREVTERALNYALDFYDLDPADGERQRVLDAYDDLDPFPDAADALADLGGRHAVVVLSNGNPEMLDTLAENAGLADRLDDVVSAHEVRTFKPDPAVYRNAADRLDRAVGDCRLVSSNPWDVAGAASAGMATAWVNRSREPPERVGGDAELTVASLAALVDSL</sequence>
<dbReference type="SFLD" id="SFLDG01129">
    <property type="entry name" value="C1.5:_HAD__Beta-PGM__Phosphata"/>
    <property type="match status" value="1"/>
</dbReference>
<dbReference type="Pfam" id="PF00702">
    <property type="entry name" value="Hydrolase"/>
    <property type="match status" value="1"/>
</dbReference>
<dbReference type="RefSeq" id="WP_276281447.1">
    <property type="nucleotide sequence ID" value="NZ_CP119809.1"/>
</dbReference>
<dbReference type="InterPro" id="IPR051540">
    <property type="entry name" value="S-2-haloacid_dehalogenase"/>
</dbReference>